<evidence type="ECO:0000313" key="2">
    <source>
        <dbReference type="Proteomes" id="UP000295598"/>
    </source>
</evidence>
<protein>
    <submittedName>
        <fullName evidence="1">Uncharacterized protein</fullName>
    </submittedName>
</protein>
<sequence>MLAALAHPGHIVCYAPGDLLPCRLNYLLKIIINYCQRINLEVIIYNANEVKKQKKNNPYNFFIKNGWYEI</sequence>
<gene>
    <name evidence="1" type="ORF">C5467_00280</name>
</gene>
<accession>A0A4R4K8Y3</accession>
<proteinExistence type="predicted"/>
<dbReference type="Proteomes" id="UP000295598">
    <property type="component" value="Unassembled WGS sequence"/>
</dbReference>
<evidence type="ECO:0000313" key="1">
    <source>
        <dbReference type="EMBL" id="TDB63016.1"/>
    </source>
</evidence>
<reference evidence="1 2" key="1">
    <citation type="journal article" date="2019" name="Int. J. Syst. Evol. Microbiol.">
        <title>Photorhabdus khanii subsp. guanajuatensis subsp. nov., isolated from Heterorhabditis atacamensis, and Photorhabdus luminescens subsp. mexicana subsp. nov., isolated from Heterorhabditis mexicana entomopathogenic nematodes.</title>
        <authorList>
            <person name="Machado R.A.R."/>
            <person name="Bruno P."/>
            <person name="Arce C.C.M."/>
            <person name="Liechti N."/>
            <person name="Kohler A."/>
            <person name="Bernal J."/>
            <person name="Bruggmann R."/>
            <person name="Turlings T.C.J."/>
        </authorList>
    </citation>
    <scope>NUCLEOTIDE SEQUENCE [LARGE SCALE GENOMIC DNA]</scope>
    <source>
        <strain evidence="1 2">MEX20-17</strain>
    </source>
</reference>
<name>A0A4R4K8Y3_9GAMM</name>
<dbReference type="AlphaFoldDB" id="A0A4R4K8Y3"/>
<dbReference type="EMBL" id="PUJY01000001">
    <property type="protein sequence ID" value="TDB63016.1"/>
    <property type="molecule type" value="Genomic_DNA"/>
</dbReference>
<organism evidence="1 2">
    <name type="scientific">Photorhabdus khanii subsp. guanajuatensis</name>
    <dbReference type="NCBI Taxonomy" id="2100166"/>
    <lineage>
        <taxon>Bacteria</taxon>
        <taxon>Pseudomonadati</taxon>
        <taxon>Pseudomonadota</taxon>
        <taxon>Gammaproteobacteria</taxon>
        <taxon>Enterobacterales</taxon>
        <taxon>Morganellaceae</taxon>
        <taxon>Photorhabdus</taxon>
    </lineage>
</organism>
<comment type="caution">
    <text evidence="1">The sequence shown here is derived from an EMBL/GenBank/DDBJ whole genome shotgun (WGS) entry which is preliminary data.</text>
</comment>